<feature type="signal peptide" evidence="6">
    <location>
        <begin position="1"/>
        <end position="22"/>
    </location>
</feature>
<keyword evidence="2 5" id="KW-0812">Transmembrane</keyword>
<dbReference type="Proteomes" id="UP000767947">
    <property type="component" value="Unassembled WGS sequence"/>
</dbReference>
<dbReference type="EMBL" id="JAAMPT010000205">
    <property type="protein sequence ID" value="NMH25043.1"/>
    <property type="molecule type" value="Genomic_DNA"/>
</dbReference>
<evidence type="ECO:0000256" key="1">
    <source>
        <dbReference type="ARBA" id="ARBA00004141"/>
    </source>
</evidence>
<dbReference type="InterPro" id="IPR050932">
    <property type="entry name" value="TM2D1-3-like"/>
</dbReference>
<evidence type="ECO:0000256" key="5">
    <source>
        <dbReference type="SAM" id="Phobius"/>
    </source>
</evidence>
<dbReference type="RefSeq" id="WP_169523621.1">
    <property type="nucleotide sequence ID" value="NZ_JAAMPT010000205.1"/>
</dbReference>
<keyword evidence="3 5" id="KW-1133">Transmembrane helix</keyword>
<organism evidence="8 9">
    <name type="scientific">Flavobacterium solisilvae</name>
    <dbReference type="NCBI Taxonomy" id="1852019"/>
    <lineage>
        <taxon>Bacteria</taxon>
        <taxon>Pseudomonadati</taxon>
        <taxon>Bacteroidota</taxon>
        <taxon>Flavobacteriia</taxon>
        <taxon>Flavobacteriales</taxon>
        <taxon>Flavobacteriaceae</taxon>
        <taxon>Flavobacterium</taxon>
    </lineage>
</organism>
<evidence type="ECO:0000313" key="8">
    <source>
        <dbReference type="EMBL" id="NMH25043.1"/>
    </source>
</evidence>
<evidence type="ECO:0000256" key="2">
    <source>
        <dbReference type="ARBA" id="ARBA00022692"/>
    </source>
</evidence>
<evidence type="ECO:0000256" key="3">
    <source>
        <dbReference type="ARBA" id="ARBA00022989"/>
    </source>
</evidence>
<feature type="domain" description="TM2" evidence="7">
    <location>
        <begin position="55"/>
        <end position="103"/>
    </location>
</feature>
<name>A0ABX1QVC5_9FLAO</name>
<dbReference type="Pfam" id="PF05154">
    <property type="entry name" value="TM2"/>
    <property type="match status" value="1"/>
</dbReference>
<evidence type="ECO:0000313" key="9">
    <source>
        <dbReference type="Proteomes" id="UP000767947"/>
    </source>
</evidence>
<evidence type="ECO:0000256" key="4">
    <source>
        <dbReference type="ARBA" id="ARBA00023136"/>
    </source>
</evidence>
<sequence>MKLKLFLSLLTLFVLSFSPAYASFPVEKTVVINNSVSKEVKQKETMSSPAAASGGKSQLAALLICFFVGIIGIHRFYLGYTWQGIVQILTLGGLGIWTLIDFIRIITGDLKPKDGEYAKTL</sequence>
<accession>A0ABX1QVC5</accession>
<gene>
    <name evidence="8" type="ORF">G6042_07165</name>
</gene>
<evidence type="ECO:0000259" key="7">
    <source>
        <dbReference type="Pfam" id="PF05154"/>
    </source>
</evidence>
<keyword evidence="4 5" id="KW-0472">Membrane</keyword>
<protein>
    <submittedName>
        <fullName evidence="8">TM2 domain-containing protein</fullName>
    </submittedName>
</protein>
<feature type="transmembrane region" description="Helical" evidence="5">
    <location>
        <begin position="59"/>
        <end position="78"/>
    </location>
</feature>
<dbReference type="PANTHER" id="PTHR21016:SF25">
    <property type="entry name" value="TM2 DOMAIN-CONTAINING PROTEIN DDB_G0277895-RELATED"/>
    <property type="match status" value="1"/>
</dbReference>
<evidence type="ECO:0000256" key="6">
    <source>
        <dbReference type="SAM" id="SignalP"/>
    </source>
</evidence>
<feature type="chain" id="PRO_5045421818" evidence="6">
    <location>
        <begin position="23"/>
        <end position="121"/>
    </location>
</feature>
<proteinExistence type="predicted"/>
<keyword evidence="9" id="KW-1185">Reference proteome</keyword>
<dbReference type="PANTHER" id="PTHR21016">
    <property type="entry name" value="BETA-AMYLOID BINDING PROTEIN-RELATED"/>
    <property type="match status" value="1"/>
</dbReference>
<reference evidence="8 9" key="1">
    <citation type="submission" date="2020-02" db="EMBL/GenBank/DDBJ databases">
        <title>Flavobacterium sp. genome.</title>
        <authorList>
            <person name="Jung H.S."/>
            <person name="Baek J.H."/>
            <person name="Jeon C.O."/>
        </authorList>
    </citation>
    <scope>NUCLEOTIDE SEQUENCE [LARGE SCALE GENOMIC DNA]</scope>
    <source>
        <strain evidence="8 9">SE-s27</strain>
    </source>
</reference>
<feature type="transmembrane region" description="Helical" evidence="5">
    <location>
        <begin position="85"/>
        <end position="106"/>
    </location>
</feature>
<comment type="subcellular location">
    <subcellularLocation>
        <location evidence="1">Membrane</location>
        <topology evidence="1">Multi-pass membrane protein</topology>
    </subcellularLocation>
</comment>
<keyword evidence="6" id="KW-0732">Signal</keyword>
<comment type="caution">
    <text evidence="8">The sequence shown here is derived from an EMBL/GenBank/DDBJ whole genome shotgun (WGS) entry which is preliminary data.</text>
</comment>
<dbReference type="InterPro" id="IPR007829">
    <property type="entry name" value="TM2"/>
</dbReference>